<evidence type="ECO:0000256" key="7">
    <source>
        <dbReference type="ARBA" id="ARBA00022692"/>
    </source>
</evidence>
<evidence type="ECO:0000259" key="20">
    <source>
        <dbReference type="Pfam" id="PF22251"/>
    </source>
</evidence>
<keyword evidence="8 15" id="KW-0479">Metal-binding</keyword>
<dbReference type="EC" id="3.4.-.-" evidence="15"/>
<feature type="domain" description="Vacuolar membrane protease transmembrane" evidence="20">
    <location>
        <begin position="595"/>
        <end position="683"/>
    </location>
</feature>
<dbReference type="GO" id="GO:0008235">
    <property type="term" value="F:metalloexopeptidase activity"/>
    <property type="evidence" value="ECO:0007669"/>
    <property type="project" value="InterPro"/>
</dbReference>
<dbReference type="InterPro" id="IPR053975">
    <property type="entry name" value="PFF1_C"/>
</dbReference>
<dbReference type="Proteomes" id="UP000195602">
    <property type="component" value="Unassembled WGS sequence"/>
</dbReference>
<dbReference type="InterPro" id="IPR007484">
    <property type="entry name" value="Peptidase_M28"/>
</dbReference>
<evidence type="ECO:0000256" key="15">
    <source>
        <dbReference type="RuleBase" id="RU361240"/>
    </source>
</evidence>
<dbReference type="InterPro" id="IPR045175">
    <property type="entry name" value="M28_fam"/>
</dbReference>
<evidence type="ECO:0000256" key="4">
    <source>
        <dbReference type="ARBA" id="ARBA00010918"/>
    </source>
</evidence>
<comment type="similarity">
    <text evidence="4 15">Belongs to the peptidase M28 family.</text>
</comment>
<feature type="compositionally biased region" description="Polar residues" evidence="16">
    <location>
        <begin position="1"/>
        <end position="19"/>
    </location>
</feature>
<organism evidence="21 22">
    <name type="scientific">Clavispora lusitaniae</name>
    <name type="common">Candida lusitaniae</name>
    <dbReference type="NCBI Taxonomy" id="36911"/>
    <lineage>
        <taxon>Eukaryota</taxon>
        <taxon>Fungi</taxon>
        <taxon>Dikarya</taxon>
        <taxon>Ascomycota</taxon>
        <taxon>Saccharomycotina</taxon>
        <taxon>Pichiomycetes</taxon>
        <taxon>Metschnikowiaceae</taxon>
        <taxon>Clavispora</taxon>
    </lineage>
</organism>
<feature type="region of interest" description="Disordered" evidence="16">
    <location>
        <begin position="575"/>
        <end position="597"/>
    </location>
</feature>
<dbReference type="PANTHER" id="PTHR12147">
    <property type="entry name" value="METALLOPEPTIDASE M28 FAMILY MEMBER"/>
    <property type="match status" value="1"/>
</dbReference>
<dbReference type="GO" id="GO:0005774">
    <property type="term" value="C:vacuolar membrane"/>
    <property type="evidence" value="ECO:0007669"/>
    <property type="project" value="UniProtKB-SubCell"/>
</dbReference>
<evidence type="ECO:0000313" key="21">
    <source>
        <dbReference type="EMBL" id="OVF10205.1"/>
    </source>
</evidence>
<feature type="transmembrane region" description="Helical" evidence="17">
    <location>
        <begin position="536"/>
        <end position="558"/>
    </location>
</feature>
<evidence type="ECO:0000256" key="12">
    <source>
        <dbReference type="ARBA" id="ARBA00023049"/>
    </source>
</evidence>
<feature type="domain" description="Vacuolar membrane protease transmembrane" evidence="20">
    <location>
        <begin position="433"/>
        <end position="583"/>
    </location>
</feature>
<name>A0AA91T3S1_CLALS</name>
<dbReference type="InterPro" id="IPR048024">
    <property type="entry name" value="Fxna-like_M28_dom"/>
</dbReference>
<dbReference type="Gene3D" id="3.40.630.10">
    <property type="entry name" value="Zn peptidases"/>
    <property type="match status" value="1"/>
</dbReference>
<dbReference type="CDD" id="cd03875">
    <property type="entry name" value="M28_Fxna_like"/>
    <property type="match status" value="1"/>
</dbReference>
<keyword evidence="11 17" id="KW-1133">Transmembrane helix</keyword>
<keyword evidence="14" id="KW-0325">Glycoprotein</keyword>
<sequence length="994" mass="111300">MPQASVNSEQNPSVPNSPSAHKPARSQSAQSAPSRANWFVRFFRSVFGYRKTSLTFLVALVFAATLLLSWADSSLDFSVDMPTAKHERAVLSRSWESLQKIARTKHTYTSEGNDEVHAYLEAHIASLVAKKPYMELDTDKNGTRRVMFDVKYLSYDSVSYYESNNLVVRVNGSDSSLPALLVSAHYDSVPTSYGVTDDGMGVASMLGLLEHYSSVSQPKRTIIFNFNNNEEFGLYGAQAFLAHPWFSQIAYFLNLEGTGAGGKAILFRGTDYGIVRHFSSVRFPFASSLFQQGFNNRLIHSETDYSVYIKAGLRGLDLAFYKPRDIYHTTRDSIQNTNIKSLWHMLSSSLDFVEHVSSQTIDLDEEVHAEAGKRDLALYTSFWNHFVVFSVSQVVSANIALLVVVPVASLLLLFIIFRCNKGWGFNFVNAIKYPLSLVASVLVLTFVSQVIIVPSNPFLVNSSIGLLVATLFSLFLLLNYIVLNGLNLVFKSFKGHQHDEKLIVMCESSFLTWILLLWSTVKLSHNKFGDDHTGELFIPILFSLQAAACFLGFLGWCFKPSKKVKVSREEHQPLLSSNGSNYGTQDDDDSLAPSSSLSLQSGFSENCEVHETKSFSYDWLVQFLVIVPISSLIIFNSGSLILNGLNKSIQESLSAQNLIYKFIQIFVIVWSIPFLPFIFKLNRIIVLALSLVLLYGFFAVNITDAFNDANPLKLRFLETISMDTSPPTNLVTVSARSMDVVKDILEDMPSLKDSKTELSIDSLGDGMSLYSYETPLIPHLVPGVKNLTDYLSIDVLKDSSSVSDSPFGLLTGELKINVPRNRNCKIDFNMSNTVIKVSDTKFMESKRSPVRTVIVYNEDKYENKSSSVIGAGVPEGFSRDSKGNSVFKDMDGISQLQLNKLNWDKPYHIGFQWVPEIVESESVWSEKIRTKKLGVNIECYWGDLDQLAEKDKAGNPVVQDRVPAFEELLHYSPSYVSWANRDRGMVSVTKYIEV</sequence>
<evidence type="ECO:0000256" key="3">
    <source>
        <dbReference type="ARBA" id="ARBA00004128"/>
    </source>
</evidence>
<keyword evidence="7 17" id="KW-0812">Transmembrane</keyword>
<reference evidence="21 22" key="1">
    <citation type="submission" date="2017-04" db="EMBL/GenBank/DDBJ databases">
        <title>Draft genome of the yeast Clavispora lusitaniae type strain CBS 6936.</title>
        <authorList>
            <person name="Durrens P."/>
            <person name="Klopp C."/>
            <person name="Biteau N."/>
            <person name="Fitton-Ouhabi V."/>
            <person name="Dementhon K."/>
            <person name="Accoceberry I."/>
            <person name="Sherman D.J."/>
            <person name="Noel T."/>
        </authorList>
    </citation>
    <scope>NUCLEOTIDE SEQUENCE [LARGE SCALE GENOMIC DNA]</scope>
    <source>
        <strain evidence="21 22">CBS 6936</strain>
    </source>
</reference>
<evidence type="ECO:0000256" key="17">
    <source>
        <dbReference type="SAM" id="Phobius"/>
    </source>
</evidence>
<feature type="transmembrane region" description="Helical" evidence="17">
    <location>
        <begin position="658"/>
        <end position="677"/>
    </location>
</feature>
<feature type="compositionally biased region" description="Polar residues" evidence="16">
    <location>
        <begin position="575"/>
        <end position="584"/>
    </location>
</feature>
<dbReference type="PANTHER" id="PTHR12147:SF58">
    <property type="entry name" value="VACUOLAR MEMBRANE PROTEASE"/>
    <property type="match status" value="1"/>
</dbReference>
<feature type="transmembrane region" description="Helical" evidence="17">
    <location>
        <begin position="399"/>
        <end position="419"/>
    </location>
</feature>
<evidence type="ECO:0000256" key="1">
    <source>
        <dbReference type="ARBA" id="ARBA00001947"/>
    </source>
</evidence>
<feature type="transmembrane region" description="Helical" evidence="17">
    <location>
        <begin position="684"/>
        <end position="702"/>
    </location>
</feature>
<evidence type="ECO:0000256" key="6">
    <source>
        <dbReference type="ARBA" id="ARBA00022670"/>
    </source>
</evidence>
<evidence type="ECO:0000259" key="19">
    <source>
        <dbReference type="Pfam" id="PF22250"/>
    </source>
</evidence>
<feature type="domain" description="Vacuolar membrane protease C-terminal" evidence="19">
    <location>
        <begin position="712"/>
        <end position="988"/>
    </location>
</feature>
<dbReference type="EMBL" id="LYUB02000003">
    <property type="protein sequence ID" value="OVF10205.1"/>
    <property type="molecule type" value="Genomic_DNA"/>
</dbReference>
<dbReference type="KEGG" id="clus:A9F13_03g03586"/>
<dbReference type="InterPro" id="IPR053976">
    <property type="entry name" value="PFF1_TM"/>
</dbReference>
<keyword evidence="9 15" id="KW-0378">Hydrolase</keyword>
<dbReference type="AlphaFoldDB" id="A0AA91T3S1"/>
<dbReference type="SUPFAM" id="SSF53187">
    <property type="entry name" value="Zn-dependent exopeptidases"/>
    <property type="match status" value="1"/>
</dbReference>
<comment type="cofactor">
    <cofactor evidence="1">
        <name>Zn(2+)</name>
        <dbReference type="ChEBI" id="CHEBI:29105"/>
    </cofactor>
</comment>
<dbReference type="Pfam" id="PF04389">
    <property type="entry name" value="Peptidase_M28"/>
    <property type="match status" value="1"/>
</dbReference>
<feature type="transmembrane region" description="Helical" evidence="17">
    <location>
        <begin position="464"/>
        <end position="490"/>
    </location>
</feature>
<feature type="transmembrane region" description="Helical" evidence="17">
    <location>
        <begin position="502"/>
        <end position="521"/>
    </location>
</feature>
<evidence type="ECO:0000256" key="11">
    <source>
        <dbReference type="ARBA" id="ARBA00022989"/>
    </source>
</evidence>
<comment type="subcellular location">
    <subcellularLocation>
        <location evidence="3">Vacuole membrane</location>
        <topology evidence="3">Multi-pass membrane protein</topology>
    </subcellularLocation>
</comment>
<proteinExistence type="inferred from homology"/>
<keyword evidence="10 15" id="KW-0862">Zinc</keyword>
<dbReference type="Pfam" id="PF22250">
    <property type="entry name" value="PFF1_C"/>
    <property type="match status" value="1"/>
</dbReference>
<keyword evidence="12" id="KW-0482">Metalloprotease</keyword>
<feature type="domain" description="Peptidase M28" evidence="18">
    <location>
        <begin position="165"/>
        <end position="351"/>
    </location>
</feature>
<evidence type="ECO:0000256" key="13">
    <source>
        <dbReference type="ARBA" id="ARBA00023136"/>
    </source>
</evidence>
<gene>
    <name evidence="21" type="ORF">A9F13_03g03586</name>
</gene>
<evidence type="ECO:0000256" key="5">
    <source>
        <dbReference type="ARBA" id="ARBA00022554"/>
    </source>
</evidence>
<evidence type="ECO:0000256" key="10">
    <source>
        <dbReference type="ARBA" id="ARBA00022833"/>
    </source>
</evidence>
<evidence type="ECO:0000256" key="16">
    <source>
        <dbReference type="SAM" id="MobiDB-lite"/>
    </source>
</evidence>
<accession>A0AA91T3S1</accession>
<evidence type="ECO:0000256" key="2">
    <source>
        <dbReference type="ARBA" id="ARBA00003273"/>
    </source>
</evidence>
<protein>
    <recommendedName>
        <fullName evidence="15">Peptide hydrolase</fullName>
        <ecNumber evidence="15">3.4.-.-</ecNumber>
    </recommendedName>
</protein>
<dbReference type="GO" id="GO:0046872">
    <property type="term" value="F:metal ion binding"/>
    <property type="evidence" value="ECO:0007669"/>
    <property type="project" value="UniProtKB-KW"/>
</dbReference>
<feature type="region of interest" description="Disordered" evidence="16">
    <location>
        <begin position="1"/>
        <end position="29"/>
    </location>
</feature>
<feature type="transmembrane region" description="Helical" evidence="17">
    <location>
        <begin position="619"/>
        <end position="638"/>
    </location>
</feature>
<evidence type="ECO:0000259" key="18">
    <source>
        <dbReference type="Pfam" id="PF04389"/>
    </source>
</evidence>
<comment type="function">
    <text evidence="2">May be involved in vacuolar sorting and osmoregulation.</text>
</comment>
<evidence type="ECO:0000256" key="8">
    <source>
        <dbReference type="ARBA" id="ARBA00022723"/>
    </source>
</evidence>
<keyword evidence="13 17" id="KW-0472">Membrane</keyword>
<feature type="transmembrane region" description="Helical" evidence="17">
    <location>
        <begin position="431"/>
        <end position="452"/>
    </location>
</feature>
<feature type="transmembrane region" description="Helical" evidence="17">
    <location>
        <begin position="54"/>
        <end position="71"/>
    </location>
</feature>
<evidence type="ECO:0000313" key="22">
    <source>
        <dbReference type="Proteomes" id="UP000195602"/>
    </source>
</evidence>
<keyword evidence="6 15" id="KW-0645">Protease</keyword>
<keyword evidence="5" id="KW-0926">Vacuole</keyword>
<dbReference type="GO" id="GO:0006508">
    <property type="term" value="P:proteolysis"/>
    <property type="evidence" value="ECO:0007669"/>
    <property type="project" value="UniProtKB-KW"/>
</dbReference>
<evidence type="ECO:0000256" key="9">
    <source>
        <dbReference type="ARBA" id="ARBA00022801"/>
    </source>
</evidence>
<dbReference type="Pfam" id="PF22251">
    <property type="entry name" value="PFF1_TM"/>
    <property type="match status" value="2"/>
</dbReference>
<evidence type="ECO:0000256" key="14">
    <source>
        <dbReference type="ARBA" id="ARBA00023180"/>
    </source>
</evidence>
<comment type="caution">
    <text evidence="21">The sequence shown here is derived from an EMBL/GenBank/DDBJ whole genome shotgun (WGS) entry which is preliminary data.</text>
</comment>